<evidence type="ECO:0000256" key="4">
    <source>
        <dbReference type="ARBA" id="ARBA00022553"/>
    </source>
</evidence>
<dbReference type="Gene3D" id="3.30.450.20">
    <property type="entry name" value="PAS domain"/>
    <property type="match status" value="2"/>
</dbReference>
<dbReference type="InterPro" id="IPR013767">
    <property type="entry name" value="PAS_fold"/>
</dbReference>
<dbReference type="Gene3D" id="3.30.565.10">
    <property type="entry name" value="Histidine kinase-like ATPase, C-terminal domain"/>
    <property type="match status" value="1"/>
</dbReference>
<dbReference type="InterPro" id="IPR000014">
    <property type="entry name" value="PAS"/>
</dbReference>
<dbReference type="SUPFAM" id="SSF55874">
    <property type="entry name" value="ATPase domain of HSP90 chaperone/DNA topoisomerase II/histidine kinase"/>
    <property type="match status" value="1"/>
</dbReference>
<dbReference type="EC" id="2.7.13.3" evidence="3"/>
<keyword evidence="11" id="KW-1185">Reference proteome</keyword>
<comment type="subcellular location">
    <subcellularLocation>
        <location evidence="2">Cell membrane</location>
    </subcellularLocation>
</comment>
<dbReference type="InterPro" id="IPR004358">
    <property type="entry name" value="Sig_transdc_His_kin-like_C"/>
</dbReference>
<evidence type="ECO:0000256" key="2">
    <source>
        <dbReference type="ARBA" id="ARBA00004236"/>
    </source>
</evidence>
<feature type="domain" description="Histidine kinase" evidence="8">
    <location>
        <begin position="613"/>
        <end position="830"/>
    </location>
</feature>
<dbReference type="Pfam" id="PF00989">
    <property type="entry name" value="PAS"/>
    <property type="match status" value="1"/>
</dbReference>
<keyword evidence="10" id="KW-0547">Nucleotide-binding</keyword>
<keyword evidence="6" id="KW-0418">Kinase</keyword>
<dbReference type="InterPro" id="IPR050736">
    <property type="entry name" value="Sensor_HK_Regulatory"/>
</dbReference>
<dbReference type="SUPFAM" id="SSF55785">
    <property type="entry name" value="PYP-like sensor domain (PAS domain)"/>
    <property type="match status" value="2"/>
</dbReference>
<dbReference type="Pfam" id="PF01590">
    <property type="entry name" value="GAF"/>
    <property type="match status" value="2"/>
</dbReference>
<reference evidence="10 11" key="1">
    <citation type="submission" date="2023-05" db="EMBL/GenBank/DDBJ databases">
        <title>Actinoplanes sp. NEAU-A12 genome sequencing.</title>
        <authorList>
            <person name="Wang Z.-S."/>
        </authorList>
    </citation>
    <scope>NUCLEOTIDE SEQUENCE [LARGE SCALE GENOMIC DNA]</scope>
    <source>
        <strain evidence="10 11">NEAU-A12</strain>
    </source>
</reference>
<dbReference type="SMART" id="SM00388">
    <property type="entry name" value="HisKA"/>
    <property type="match status" value="1"/>
</dbReference>
<evidence type="ECO:0000256" key="1">
    <source>
        <dbReference type="ARBA" id="ARBA00000085"/>
    </source>
</evidence>
<dbReference type="InterPro" id="IPR036890">
    <property type="entry name" value="HATPase_C_sf"/>
</dbReference>
<sequence>MAFLNEAVLSDPERLAAVARARRVLPAQAIPLDAIAQMAARLTSAPIATVTLVDDQEEYFVGVHGLPEPFREPRRAPLAYSLCKYVVSQDHPISSGDMRRDSAELCEHLLTTEFGVRAFLAVPVRDNAGRPVGSLTVVDTVVRQWNDDQLTALLEIAEVLRPPPTAATTPGVEGLDSAALLDSVQEAFLAVNPDGVVVGFNRAARDLLGFTAAEVCGRPLQDQLLPDYDGQPISAAIDRLFAAAPDRPVTRQVNLCHRDGHRLPANVSLSVVRGASGALACAFLTDLSAQAAAEATAERHQNFLAALLESLDVGVIACDTTGRVVVMNKAIRKVRGLPLDGDIPEDLPASAANALLDTDLRPLPWERTPLMRAWHGEHVEGADVVVRRPGHRLRTFACTAQLITGNGGQRLGAVAVAHEVTSLRRTERFRACHRAVDEALKAARSATEAAPAILEAVTTALNWPCAELFLIDELTDTLRPVGHWHTTGIDPDGFFGHTPRYGTGITGRVWATGQAMWVPDIAHSPQLTSAYEESRVEVCVRNGIRTVLAVPVRDGGTLLGVLTCYADAPERHEDLLTVLLDGVAAQIGVYVALRHAEELARQLTRAQDDFIALVGHEMRTPLTSIAANAGILAEDSDSLDDDHRQMVQTIARNTGLLQKIVETLLDLAGLESGHVALTTEVFDLVETVTAAIAAAQPHAADTGVRLCAELPSRALLRGDAPRLRQVLDDLLSNAVKYSPSGGDVHVSLTLDDDTVQVCVADTGIGTPTTERARVFDRFFRGSNVRHHGTTGSGLGLSLARTIIALHQGTIRLTDNEPTGTVVCVRLPVGDVPTSA</sequence>
<evidence type="ECO:0000256" key="6">
    <source>
        <dbReference type="ARBA" id="ARBA00022777"/>
    </source>
</evidence>
<evidence type="ECO:0000259" key="9">
    <source>
        <dbReference type="PROSITE" id="PS50112"/>
    </source>
</evidence>
<dbReference type="RefSeq" id="WP_282767217.1">
    <property type="nucleotide sequence ID" value="NZ_JASCTH010000053.1"/>
</dbReference>
<feature type="domain" description="PAS" evidence="9">
    <location>
        <begin position="180"/>
        <end position="227"/>
    </location>
</feature>
<evidence type="ECO:0000313" key="10">
    <source>
        <dbReference type="EMBL" id="MDI6105751.1"/>
    </source>
</evidence>
<dbReference type="InterPro" id="IPR029016">
    <property type="entry name" value="GAF-like_dom_sf"/>
</dbReference>
<dbReference type="NCBIfam" id="TIGR00229">
    <property type="entry name" value="sensory_box"/>
    <property type="match status" value="1"/>
</dbReference>
<dbReference type="Gene3D" id="1.10.287.130">
    <property type="match status" value="1"/>
</dbReference>
<dbReference type="PROSITE" id="PS50109">
    <property type="entry name" value="HIS_KIN"/>
    <property type="match status" value="1"/>
</dbReference>
<dbReference type="InterPro" id="IPR036097">
    <property type="entry name" value="HisK_dim/P_sf"/>
</dbReference>
<dbReference type="Pfam" id="PF00512">
    <property type="entry name" value="HisKA"/>
    <property type="match status" value="1"/>
</dbReference>
<comment type="catalytic activity">
    <reaction evidence="1">
        <text>ATP + protein L-histidine = ADP + protein N-phospho-L-histidine.</text>
        <dbReference type="EC" id="2.7.13.3"/>
    </reaction>
</comment>
<dbReference type="SUPFAM" id="SSF55781">
    <property type="entry name" value="GAF domain-like"/>
    <property type="match status" value="2"/>
</dbReference>
<dbReference type="GO" id="GO:0005524">
    <property type="term" value="F:ATP binding"/>
    <property type="evidence" value="ECO:0007669"/>
    <property type="project" value="UniProtKB-KW"/>
</dbReference>
<name>A0ABT6X165_9ACTN</name>
<evidence type="ECO:0000256" key="5">
    <source>
        <dbReference type="ARBA" id="ARBA00022679"/>
    </source>
</evidence>
<keyword evidence="4" id="KW-0597">Phosphoprotein</keyword>
<dbReference type="InterPro" id="IPR003594">
    <property type="entry name" value="HATPase_dom"/>
</dbReference>
<evidence type="ECO:0000259" key="8">
    <source>
        <dbReference type="PROSITE" id="PS50109"/>
    </source>
</evidence>
<dbReference type="Gene3D" id="3.30.450.40">
    <property type="match status" value="2"/>
</dbReference>
<dbReference type="PRINTS" id="PR00344">
    <property type="entry name" value="BCTRLSENSOR"/>
</dbReference>
<gene>
    <name evidence="10" type="ORF">QLQ12_44955</name>
</gene>
<proteinExistence type="predicted"/>
<feature type="domain" description="PAS" evidence="9">
    <location>
        <begin position="300"/>
        <end position="337"/>
    </location>
</feature>
<dbReference type="Proteomes" id="UP001241758">
    <property type="component" value="Unassembled WGS sequence"/>
</dbReference>
<organism evidence="10 11">
    <name type="scientific">Actinoplanes sandaracinus</name>
    <dbReference type="NCBI Taxonomy" id="3045177"/>
    <lineage>
        <taxon>Bacteria</taxon>
        <taxon>Bacillati</taxon>
        <taxon>Actinomycetota</taxon>
        <taxon>Actinomycetes</taxon>
        <taxon>Micromonosporales</taxon>
        <taxon>Micromonosporaceae</taxon>
        <taxon>Actinoplanes</taxon>
    </lineage>
</organism>
<dbReference type="PANTHER" id="PTHR43711">
    <property type="entry name" value="TWO-COMPONENT HISTIDINE KINASE"/>
    <property type="match status" value="1"/>
</dbReference>
<accession>A0ABT6X165</accession>
<evidence type="ECO:0000256" key="3">
    <source>
        <dbReference type="ARBA" id="ARBA00012438"/>
    </source>
</evidence>
<comment type="caution">
    <text evidence="10">The sequence shown here is derived from an EMBL/GenBank/DDBJ whole genome shotgun (WGS) entry which is preliminary data.</text>
</comment>
<dbReference type="PANTHER" id="PTHR43711:SF1">
    <property type="entry name" value="HISTIDINE KINASE 1"/>
    <property type="match status" value="1"/>
</dbReference>
<dbReference type="InterPro" id="IPR035965">
    <property type="entry name" value="PAS-like_dom_sf"/>
</dbReference>
<dbReference type="InterPro" id="IPR003018">
    <property type="entry name" value="GAF"/>
</dbReference>
<dbReference type="SMART" id="SM00387">
    <property type="entry name" value="HATPase_c"/>
    <property type="match status" value="1"/>
</dbReference>
<dbReference type="PROSITE" id="PS50112">
    <property type="entry name" value="PAS"/>
    <property type="match status" value="2"/>
</dbReference>
<dbReference type="InterPro" id="IPR005467">
    <property type="entry name" value="His_kinase_dom"/>
</dbReference>
<evidence type="ECO:0000256" key="7">
    <source>
        <dbReference type="ARBA" id="ARBA00023012"/>
    </source>
</evidence>
<dbReference type="CDD" id="cd00130">
    <property type="entry name" value="PAS"/>
    <property type="match status" value="2"/>
</dbReference>
<evidence type="ECO:0000313" key="11">
    <source>
        <dbReference type="Proteomes" id="UP001241758"/>
    </source>
</evidence>
<dbReference type="Pfam" id="PF02518">
    <property type="entry name" value="HATPase_c"/>
    <property type="match status" value="1"/>
</dbReference>
<protein>
    <recommendedName>
        <fullName evidence="3">histidine kinase</fullName>
        <ecNumber evidence="3">2.7.13.3</ecNumber>
    </recommendedName>
</protein>
<keyword evidence="10" id="KW-0067">ATP-binding</keyword>
<dbReference type="InterPro" id="IPR003661">
    <property type="entry name" value="HisK_dim/P_dom"/>
</dbReference>
<dbReference type="SMART" id="SM00091">
    <property type="entry name" value="PAS"/>
    <property type="match status" value="2"/>
</dbReference>
<dbReference type="CDD" id="cd00082">
    <property type="entry name" value="HisKA"/>
    <property type="match status" value="1"/>
</dbReference>
<dbReference type="SMART" id="SM00065">
    <property type="entry name" value="GAF"/>
    <property type="match status" value="2"/>
</dbReference>
<keyword evidence="7" id="KW-0902">Two-component regulatory system</keyword>
<keyword evidence="5" id="KW-0808">Transferase</keyword>
<dbReference type="EMBL" id="JASCTH010000053">
    <property type="protein sequence ID" value="MDI6105751.1"/>
    <property type="molecule type" value="Genomic_DNA"/>
</dbReference>
<dbReference type="SUPFAM" id="SSF47384">
    <property type="entry name" value="Homodimeric domain of signal transducing histidine kinase"/>
    <property type="match status" value="1"/>
</dbReference>